<organism evidence="5">
    <name type="scientific">Candidatus Berkiella aquae</name>
    <dbReference type="NCBI Taxonomy" id="295108"/>
    <lineage>
        <taxon>Bacteria</taxon>
        <taxon>Pseudomonadati</taxon>
        <taxon>Pseudomonadota</taxon>
        <taxon>Gammaproteobacteria</taxon>
        <taxon>Candidatus Berkiellales</taxon>
        <taxon>Candidatus Berkiellaceae</taxon>
        <taxon>Candidatus Berkiella</taxon>
    </lineage>
</organism>
<evidence type="ECO:0000256" key="1">
    <source>
        <dbReference type="ARBA" id="ARBA00012282"/>
    </source>
</evidence>
<dbReference type="InterPro" id="IPR043128">
    <property type="entry name" value="Rev_trsase/Diguanyl_cyclase"/>
</dbReference>
<dbReference type="PANTHER" id="PTHR33121:SF70">
    <property type="entry name" value="SIGNALING PROTEIN YKOW"/>
    <property type="match status" value="1"/>
</dbReference>
<dbReference type="SMART" id="SM00267">
    <property type="entry name" value="GGDEF"/>
    <property type="match status" value="1"/>
</dbReference>
<dbReference type="Gene3D" id="3.30.70.270">
    <property type="match status" value="1"/>
</dbReference>
<dbReference type="CDD" id="cd01949">
    <property type="entry name" value="GGDEF"/>
    <property type="match status" value="1"/>
</dbReference>
<reference evidence="5" key="1">
    <citation type="submission" date="2015-09" db="EMBL/GenBank/DDBJ databases">
        <title>Draft Genome Sequences of Two Novel Amoeba-resistant Intranuclear Bacteria, Candidatus Berkiella cookevillensis and Candidatus Berkiella aquae.</title>
        <authorList>
            <person name="Mehari Y.T."/>
            <person name="Arivett B.A."/>
            <person name="Farone A.L."/>
            <person name="Gunderson J.H."/>
            <person name="Farone M.B."/>
        </authorList>
    </citation>
    <scope>NUCLEOTIDE SEQUENCE [LARGE SCALE GENOMIC DNA]</scope>
    <source>
        <strain evidence="5">HT99</strain>
    </source>
</reference>
<dbReference type="GO" id="GO:0071111">
    <property type="term" value="F:cyclic-guanylate-specific phosphodiesterase activity"/>
    <property type="evidence" value="ECO:0007669"/>
    <property type="project" value="UniProtKB-EC"/>
</dbReference>
<evidence type="ECO:0000259" key="4">
    <source>
        <dbReference type="PROSITE" id="PS50887"/>
    </source>
</evidence>
<keyword evidence="2" id="KW-0973">c-di-GMP</keyword>
<proteinExistence type="predicted"/>
<dbReference type="PANTHER" id="PTHR33121">
    <property type="entry name" value="CYCLIC DI-GMP PHOSPHODIESTERASE PDEF"/>
    <property type="match status" value="1"/>
</dbReference>
<dbReference type="InterPro" id="IPR050706">
    <property type="entry name" value="Cyclic-di-GMP_PDE-like"/>
</dbReference>
<dbReference type="InterPro" id="IPR029787">
    <property type="entry name" value="Nucleotide_cyclase"/>
</dbReference>
<dbReference type="Pfam" id="PF00990">
    <property type="entry name" value="GGDEF"/>
    <property type="match status" value="1"/>
</dbReference>
<accession>A0A0Q9YR62</accession>
<protein>
    <recommendedName>
        <fullName evidence="1">cyclic-guanylate-specific phosphodiesterase</fullName>
        <ecNumber evidence="1">3.1.4.52</ecNumber>
    </recommendedName>
</protein>
<dbReference type="STRING" id="295108.HT99x_00815"/>
<dbReference type="EMBL" id="LKAJ01000002">
    <property type="protein sequence ID" value="KRG22393.1"/>
    <property type="molecule type" value="Genomic_DNA"/>
</dbReference>
<feature type="domain" description="GGDEF" evidence="4">
    <location>
        <begin position="169"/>
        <end position="301"/>
    </location>
</feature>
<sequence length="572" mass="64980">MTGLLAIALGISLYKIIRLKKQKQLNKFKETEEDLIDYALSNPNPILGINKFGQSIFANFGSEGILSEWGIGLNDKIPSEWREVVRQVSLSHETHTFEMPCGDKTYFMSVVPRKNDEATFFGMDITPLKDLEKTLSEHSLYDNETKLPNRISFKQTLLEQTITAKASQLKMGILVVRMDDYTQIENTYGQETAESILKEFAKRLTTFSNKMSSIARLGENEFGILEPEMSDAATMASYVQSLIENCTMPYEVAAHDIFINVSIGIAFCPNDGNSPDVLTRNAQLAVNRTNSSRKPFEFFERGMEEQLELKKTILSDLHKAIERNQLELHYQPQVHLGSKKLIGGEALIRWKHPKMGYISPYVFMTTAEESKLVDIIGEWTIRQACQQIKEWRSQGFSPIKIAVNVSAKQVLNTNIVEIVRNIMNETQTTNEWLSLELTESALVQDKDKAVEVMHGFKSLGLELALDDFGTGYSSLSYLAQFPIDKIKIDRSFVVIIEDESTDYTVTKGIIDLGHSMKLKIIAEGVETKAQLKFMQRHDCDMIQGYIFSKPLSSEEFVKLFKVDWAQEISKYD</sequence>
<dbReference type="AlphaFoldDB" id="A0A0Q9YR62"/>
<dbReference type="InterPro" id="IPR001633">
    <property type="entry name" value="EAL_dom"/>
</dbReference>
<dbReference type="PROSITE" id="PS50883">
    <property type="entry name" value="EAL"/>
    <property type="match status" value="1"/>
</dbReference>
<evidence type="ECO:0000313" key="5">
    <source>
        <dbReference type="EMBL" id="KRG22393.1"/>
    </source>
</evidence>
<dbReference type="NCBIfam" id="TIGR00254">
    <property type="entry name" value="GGDEF"/>
    <property type="match status" value="1"/>
</dbReference>
<dbReference type="Gene3D" id="3.20.20.450">
    <property type="entry name" value="EAL domain"/>
    <property type="match status" value="1"/>
</dbReference>
<dbReference type="SUPFAM" id="SSF141868">
    <property type="entry name" value="EAL domain-like"/>
    <property type="match status" value="1"/>
</dbReference>
<dbReference type="EC" id="3.1.4.52" evidence="1"/>
<comment type="caution">
    <text evidence="5">The sequence shown here is derived from an EMBL/GenBank/DDBJ whole genome shotgun (WGS) entry which is preliminary data.</text>
</comment>
<dbReference type="InterPro" id="IPR035919">
    <property type="entry name" value="EAL_sf"/>
</dbReference>
<feature type="domain" description="EAL" evidence="3">
    <location>
        <begin position="310"/>
        <end position="564"/>
    </location>
</feature>
<evidence type="ECO:0000256" key="2">
    <source>
        <dbReference type="ARBA" id="ARBA00022636"/>
    </source>
</evidence>
<dbReference type="FunFam" id="3.20.20.450:FF:000001">
    <property type="entry name" value="Cyclic di-GMP phosphodiesterase yahA"/>
    <property type="match status" value="1"/>
</dbReference>
<gene>
    <name evidence="5" type="primary">cph2_2</name>
    <name evidence="5" type="ORF">HT99x_00815</name>
</gene>
<dbReference type="InterPro" id="IPR000160">
    <property type="entry name" value="GGDEF_dom"/>
</dbReference>
<dbReference type="SUPFAM" id="SSF55073">
    <property type="entry name" value="Nucleotide cyclase"/>
    <property type="match status" value="1"/>
</dbReference>
<dbReference type="Pfam" id="PF00563">
    <property type="entry name" value="EAL"/>
    <property type="match status" value="1"/>
</dbReference>
<dbReference type="PROSITE" id="PS50887">
    <property type="entry name" value="GGDEF"/>
    <property type="match status" value="1"/>
</dbReference>
<evidence type="ECO:0000259" key="3">
    <source>
        <dbReference type="PROSITE" id="PS50883"/>
    </source>
</evidence>
<name>A0A0Q9YR62_9GAMM</name>
<dbReference type="CDD" id="cd01948">
    <property type="entry name" value="EAL"/>
    <property type="match status" value="1"/>
</dbReference>
<dbReference type="SMART" id="SM00052">
    <property type="entry name" value="EAL"/>
    <property type="match status" value="1"/>
</dbReference>